<keyword evidence="1" id="KW-0378">Hydrolase</keyword>
<accession>A0AAD6N3Q1</accession>
<proteinExistence type="predicted"/>
<dbReference type="GO" id="GO:0016787">
    <property type="term" value="F:hydrolase activity"/>
    <property type="evidence" value="ECO:0007669"/>
    <property type="project" value="UniProtKB-KW"/>
</dbReference>
<reference evidence="1" key="2">
    <citation type="submission" date="2023-01" db="EMBL/GenBank/DDBJ databases">
        <authorList>
            <person name="Petersen C."/>
        </authorList>
    </citation>
    <scope>NUCLEOTIDE SEQUENCE</scope>
    <source>
        <strain evidence="1">IBT 15450</strain>
    </source>
</reference>
<gene>
    <name evidence="1" type="ORF">N7460_011663</name>
</gene>
<name>A0AAD6N3Q1_PENCN</name>
<evidence type="ECO:0000313" key="2">
    <source>
        <dbReference type="Proteomes" id="UP001219568"/>
    </source>
</evidence>
<organism evidence="1 2">
    <name type="scientific">Penicillium canescens</name>
    <dbReference type="NCBI Taxonomy" id="5083"/>
    <lineage>
        <taxon>Eukaryota</taxon>
        <taxon>Fungi</taxon>
        <taxon>Dikarya</taxon>
        <taxon>Ascomycota</taxon>
        <taxon>Pezizomycotina</taxon>
        <taxon>Eurotiomycetes</taxon>
        <taxon>Eurotiomycetidae</taxon>
        <taxon>Eurotiales</taxon>
        <taxon>Aspergillaceae</taxon>
        <taxon>Penicillium</taxon>
    </lineage>
</organism>
<evidence type="ECO:0000313" key="1">
    <source>
        <dbReference type="EMBL" id="KAJ6026846.1"/>
    </source>
</evidence>
<dbReference type="EMBL" id="JAQJZL010000015">
    <property type="protein sequence ID" value="KAJ6026846.1"/>
    <property type="molecule type" value="Genomic_DNA"/>
</dbReference>
<sequence>MAALIFHSFALTSRSLRGRGTCDMAAATPTARRGRVGNPGAVLGYAKTFTSTKRQDFLDAATGAAEQFIFALESVPAAVEEPQHGGRGR</sequence>
<dbReference type="AlphaFoldDB" id="A0AAD6N3Q1"/>
<dbReference type="Proteomes" id="UP001219568">
    <property type="component" value="Unassembled WGS sequence"/>
</dbReference>
<keyword evidence="2" id="KW-1185">Reference proteome</keyword>
<protein>
    <submittedName>
        <fullName evidence="1">Unsaturated glucuronyl hydrolase</fullName>
    </submittedName>
</protein>
<comment type="caution">
    <text evidence="1">The sequence shown here is derived from an EMBL/GenBank/DDBJ whole genome shotgun (WGS) entry which is preliminary data.</text>
</comment>
<reference evidence="1" key="1">
    <citation type="journal article" date="2023" name="IMA Fungus">
        <title>Comparative genomic study of the Penicillium genus elucidates a diverse pangenome and 15 lateral gene transfer events.</title>
        <authorList>
            <person name="Petersen C."/>
            <person name="Sorensen T."/>
            <person name="Nielsen M.R."/>
            <person name="Sondergaard T.E."/>
            <person name="Sorensen J.L."/>
            <person name="Fitzpatrick D.A."/>
            <person name="Frisvad J.C."/>
            <person name="Nielsen K.L."/>
        </authorList>
    </citation>
    <scope>NUCLEOTIDE SEQUENCE</scope>
    <source>
        <strain evidence="1">IBT 15450</strain>
    </source>
</reference>